<gene>
    <name evidence="2" type="ORF">COCSUDRAFT_52742</name>
</gene>
<keyword evidence="3" id="KW-1185">Reference proteome</keyword>
<feature type="region of interest" description="Disordered" evidence="1">
    <location>
        <begin position="122"/>
        <end position="144"/>
    </location>
</feature>
<dbReference type="PANTHER" id="PTHR36401:SF1">
    <property type="entry name" value="NADH DEHYDROGENASE [UBIQUINONE] 1 BETA SUBCOMPLEX SUBUNIT 8, MITOCHONDRIAL"/>
    <property type="match status" value="1"/>
</dbReference>
<accession>I0Z2Y9</accession>
<evidence type="ECO:0000256" key="1">
    <source>
        <dbReference type="SAM" id="MobiDB-lite"/>
    </source>
</evidence>
<sequence length="144" mass="15750">MAGRLANMRFLAQRVMAPKAVLPVRGEGGGPVKMGRAIDQALPEHDELLWDDGSAQPEHCLDQFPLVPKYEALGFLLGGLGFYFLLGQLARFNDKASKKPYVDKEYPYDNLKAEMGGPFGPARWGLEVQTEGGAPAEEAADEEE</sequence>
<dbReference type="RefSeq" id="XP_005649552.1">
    <property type="nucleotide sequence ID" value="XM_005649495.1"/>
</dbReference>
<dbReference type="EMBL" id="AGSI01000004">
    <property type="protein sequence ID" value="EIE25008.1"/>
    <property type="molecule type" value="Genomic_DNA"/>
</dbReference>
<dbReference type="OrthoDB" id="568003at2759"/>
<dbReference type="KEGG" id="csl:COCSUDRAFT_52742"/>
<dbReference type="AlphaFoldDB" id="I0Z2Y9"/>
<dbReference type="InterPro" id="IPR038863">
    <property type="entry name" value="Put_Complex_I_su8"/>
</dbReference>
<proteinExistence type="predicted"/>
<dbReference type="GeneID" id="17043011"/>
<dbReference type="eggNOG" id="ENOG502RZB4">
    <property type="taxonomic scope" value="Eukaryota"/>
</dbReference>
<organism evidence="2 3">
    <name type="scientific">Coccomyxa subellipsoidea (strain C-169)</name>
    <name type="common">Green microalga</name>
    <dbReference type="NCBI Taxonomy" id="574566"/>
    <lineage>
        <taxon>Eukaryota</taxon>
        <taxon>Viridiplantae</taxon>
        <taxon>Chlorophyta</taxon>
        <taxon>core chlorophytes</taxon>
        <taxon>Trebouxiophyceae</taxon>
        <taxon>Trebouxiophyceae incertae sedis</taxon>
        <taxon>Coccomyxaceae</taxon>
        <taxon>Coccomyxa</taxon>
        <taxon>Coccomyxa subellipsoidea</taxon>
    </lineage>
</organism>
<name>I0Z2Y9_COCSC</name>
<protein>
    <submittedName>
        <fullName evidence="2">Uncharacterized protein</fullName>
    </submittedName>
</protein>
<dbReference type="STRING" id="574566.I0Z2Y9"/>
<evidence type="ECO:0000313" key="2">
    <source>
        <dbReference type="EMBL" id="EIE25008.1"/>
    </source>
</evidence>
<dbReference type="Proteomes" id="UP000007264">
    <property type="component" value="Unassembled WGS sequence"/>
</dbReference>
<reference evidence="2 3" key="1">
    <citation type="journal article" date="2012" name="Genome Biol.">
        <title>The genome of the polar eukaryotic microalga coccomyxa subellipsoidea reveals traits of cold adaptation.</title>
        <authorList>
            <person name="Blanc G."/>
            <person name="Agarkova I."/>
            <person name="Grimwood J."/>
            <person name="Kuo A."/>
            <person name="Brueggeman A."/>
            <person name="Dunigan D."/>
            <person name="Gurnon J."/>
            <person name="Ladunga I."/>
            <person name="Lindquist E."/>
            <person name="Lucas S."/>
            <person name="Pangilinan J."/>
            <person name="Proschold T."/>
            <person name="Salamov A."/>
            <person name="Schmutz J."/>
            <person name="Weeks D."/>
            <person name="Yamada T."/>
            <person name="Claverie J.M."/>
            <person name="Grigoriev I."/>
            <person name="Van Etten J."/>
            <person name="Lomsadze A."/>
            <person name="Borodovsky M."/>
        </authorList>
    </citation>
    <scope>NUCLEOTIDE SEQUENCE [LARGE SCALE GENOMIC DNA]</scope>
    <source>
        <strain evidence="2 3">C-169</strain>
    </source>
</reference>
<comment type="caution">
    <text evidence="2">The sequence shown here is derived from an EMBL/GenBank/DDBJ whole genome shotgun (WGS) entry which is preliminary data.</text>
</comment>
<evidence type="ECO:0000313" key="3">
    <source>
        <dbReference type="Proteomes" id="UP000007264"/>
    </source>
</evidence>
<dbReference type="PANTHER" id="PTHR36401">
    <property type="entry name" value="NADH DEHYDROGENASE [UBIQUINONE] 1 BETA SUBCOMPLEX SUBUNIT 8, MITOCHONDRIAL"/>
    <property type="match status" value="1"/>
</dbReference>